<evidence type="ECO:0000313" key="1">
    <source>
        <dbReference type="EMBL" id="MFC5423223.1"/>
    </source>
</evidence>
<reference evidence="2" key="1">
    <citation type="journal article" date="2019" name="Int. J. Syst. Evol. Microbiol.">
        <title>The Global Catalogue of Microorganisms (GCM) 10K type strain sequencing project: providing services to taxonomists for standard genome sequencing and annotation.</title>
        <authorList>
            <consortium name="The Broad Institute Genomics Platform"/>
            <consortium name="The Broad Institute Genome Sequencing Center for Infectious Disease"/>
            <person name="Wu L."/>
            <person name="Ma J."/>
        </authorList>
    </citation>
    <scope>NUCLEOTIDE SEQUENCE [LARGE SCALE GENOMIC DNA]</scope>
    <source>
        <strain evidence="2">NCAIM B.01391</strain>
    </source>
</reference>
<evidence type="ECO:0000313" key="2">
    <source>
        <dbReference type="Proteomes" id="UP001596053"/>
    </source>
</evidence>
<dbReference type="Pfam" id="PF07799">
    <property type="entry name" value="DUF1643"/>
    <property type="match status" value="1"/>
</dbReference>
<name>A0ABW0IY21_9HYPH</name>
<sequence>MNVQNRPGSPLFVKSLVRASGECRFALTYVWDVAEPILPWIMLNPSRAGTAAETDPTARRIIAFSYRWGFGGALLLNPIPCIEPDPKRVIDWLDFETGPRWDRRDALWDNWSGMARELATHNFAMAAWGNSLSRRMTMGGYEFDVILEQAFNAINDPDGPRTRTLDLFCLGLNGDGSPKHPMARGKHRVPDDARPLAFKNPGSIGIGEAA</sequence>
<dbReference type="EMBL" id="JBHSLW010000067">
    <property type="protein sequence ID" value="MFC5423223.1"/>
    <property type="molecule type" value="Genomic_DNA"/>
</dbReference>
<protein>
    <submittedName>
        <fullName evidence="1">DUF1643 domain-containing protein</fullName>
    </submittedName>
</protein>
<gene>
    <name evidence="1" type="ORF">ACFPOB_27130</name>
</gene>
<accession>A0ABW0IY21</accession>
<organism evidence="1 2">
    <name type="scientific">Bosea eneae</name>
    <dbReference type="NCBI Taxonomy" id="151454"/>
    <lineage>
        <taxon>Bacteria</taxon>
        <taxon>Pseudomonadati</taxon>
        <taxon>Pseudomonadota</taxon>
        <taxon>Alphaproteobacteria</taxon>
        <taxon>Hyphomicrobiales</taxon>
        <taxon>Boseaceae</taxon>
        <taxon>Bosea</taxon>
    </lineage>
</organism>
<keyword evidence="2" id="KW-1185">Reference proteome</keyword>
<dbReference type="Proteomes" id="UP001596053">
    <property type="component" value="Unassembled WGS sequence"/>
</dbReference>
<dbReference type="InterPro" id="IPR012441">
    <property type="entry name" value="DUF1643"/>
</dbReference>
<dbReference type="RefSeq" id="WP_377801387.1">
    <property type="nucleotide sequence ID" value="NZ_JBHSLW010000067.1"/>
</dbReference>
<proteinExistence type="predicted"/>
<comment type="caution">
    <text evidence="1">The sequence shown here is derived from an EMBL/GenBank/DDBJ whole genome shotgun (WGS) entry which is preliminary data.</text>
</comment>